<gene>
    <name evidence="3" type="ORF">SAMN04488085_103403</name>
</gene>
<keyword evidence="4" id="KW-1185">Reference proteome</keyword>
<dbReference type="PANTHER" id="PTHR43010">
    <property type="entry name" value="UNIVERSAL STRESS PROTEIN SLR1230"/>
    <property type="match status" value="1"/>
</dbReference>
<dbReference type="InterPro" id="IPR006015">
    <property type="entry name" value="Universal_stress_UspA"/>
</dbReference>
<dbReference type="InterPro" id="IPR051688">
    <property type="entry name" value="USP_A"/>
</dbReference>
<organism evidence="3 4">
    <name type="scientific">Geodermatophilus ruber</name>
    <dbReference type="NCBI Taxonomy" id="504800"/>
    <lineage>
        <taxon>Bacteria</taxon>
        <taxon>Bacillati</taxon>
        <taxon>Actinomycetota</taxon>
        <taxon>Actinomycetes</taxon>
        <taxon>Geodermatophilales</taxon>
        <taxon>Geodermatophilaceae</taxon>
        <taxon>Geodermatophilus</taxon>
    </lineage>
</organism>
<sequence>MTTDDHVPGRIVVGLDGSPWSRQALQWAARQARLTGSELHVVTAWDLPKTYGGPPITGIDWEADARRSLEQELKEALEPAVAGQVRAQVIRGHPAGVLVDAAADADLLVVGSRGHGGFAGMLLGSVSQHAVAHARCPVVVVHDSEHDVPA</sequence>
<dbReference type="InParanoid" id="A0A1I4C935"/>
<protein>
    <submittedName>
        <fullName evidence="3">Nucleotide-binding universal stress protein, UspA family</fullName>
    </submittedName>
</protein>
<dbReference type="PANTHER" id="PTHR43010:SF1">
    <property type="entry name" value="USPA DOMAIN-CONTAINING PROTEIN"/>
    <property type="match status" value="1"/>
</dbReference>
<dbReference type="Pfam" id="PF00582">
    <property type="entry name" value="Usp"/>
    <property type="match status" value="1"/>
</dbReference>
<dbReference type="Gene3D" id="3.40.50.620">
    <property type="entry name" value="HUPs"/>
    <property type="match status" value="1"/>
</dbReference>
<feature type="domain" description="UspA" evidence="2">
    <location>
        <begin position="10"/>
        <end position="142"/>
    </location>
</feature>
<proteinExistence type="inferred from homology"/>
<dbReference type="RefSeq" id="WP_091322586.1">
    <property type="nucleotide sequence ID" value="NZ_FOSW01000003.1"/>
</dbReference>
<reference evidence="3 4" key="1">
    <citation type="submission" date="2016-10" db="EMBL/GenBank/DDBJ databases">
        <authorList>
            <person name="de Groot N.N."/>
        </authorList>
    </citation>
    <scope>NUCLEOTIDE SEQUENCE [LARGE SCALE GENOMIC DNA]</scope>
    <source>
        <strain evidence="3 4">DSM 45317</strain>
    </source>
</reference>
<dbReference type="Proteomes" id="UP000199152">
    <property type="component" value="Unassembled WGS sequence"/>
</dbReference>
<dbReference type="SUPFAM" id="SSF52402">
    <property type="entry name" value="Adenine nucleotide alpha hydrolases-like"/>
    <property type="match status" value="1"/>
</dbReference>
<evidence type="ECO:0000313" key="4">
    <source>
        <dbReference type="Proteomes" id="UP000199152"/>
    </source>
</evidence>
<dbReference type="InterPro" id="IPR006016">
    <property type="entry name" value="UspA"/>
</dbReference>
<dbReference type="AlphaFoldDB" id="A0A1I4C935"/>
<evidence type="ECO:0000313" key="3">
    <source>
        <dbReference type="EMBL" id="SFK77678.1"/>
    </source>
</evidence>
<dbReference type="OrthoDB" id="6174426at2"/>
<dbReference type="EMBL" id="FOSW01000003">
    <property type="protein sequence ID" value="SFK77678.1"/>
    <property type="molecule type" value="Genomic_DNA"/>
</dbReference>
<dbReference type="CDD" id="cd23659">
    <property type="entry name" value="USP_At3g01520-like"/>
    <property type="match status" value="1"/>
</dbReference>
<comment type="similarity">
    <text evidence="1">Belongs to the universal stress protein A family.</text>
</comment>
<evidence type="ECO:0000256" key="1">
    <source>
        <dbReference type="ARBA" id="ARBA00008791"/>
    </source>
</evidence>
<dbReference type="PRINTS" id="PR01438">
    <property type="entry name" value="UNVRSLSTRESS"/>
</dbReference>
<name>A0A1I4C935_9ACTN</name>
<accession>A0A1I4C935</accession>
<dbReference type="InterPro" id="IPR014729">
    <property type="entry name" value="Rossmann-like_a/b/a_fold"/>
</dbReference>
<evidence type="ECO:0000259" key="2">
    <source>
        <dbReference type="Pfam" id="PF00582"/>
    </source>
</evidence>